<reference evidence="3" key="1">
    <citation type="submission" date="2022-11" db="UniProtKB">
        <authorList>
            <consortium name="WormBaseParasite"/>
        </authorList>
    </citation>
    <scope>IDENTIFICATION</scope>
</reference>
<keyword evidence="2" id="KW-1185">Reference proteome</keyword>
<dbReference type="Gene3D" id="3.40.630.30">
    <property type="match status" value="1"/>
</dbReference>
<evidence type="ECO:0000259" key="1">
    <source>
        <dbReference type="PROSITE" id="PS51186"/>
    </source>
</evidence>
<dbReference type="GO" id="GO:0008080">
    <property type="term" value="F:N-acetyltransferase activity"/>
    <property type="evidence" value="ECO:0007669"/>
    <property type="project" value="TreeGrafter"/>
</dbReference>
<dbReference type="Proteomes" id="UP000887578">
    <property type="component" value="Unplaced"/>
</dbReference>
<dbReference type="InterPro" id="IPR000182">
    <property type="entry name" value="GNAT_dom"/>
</dbReference>
<organism evidence="2 3">
    <name type="scientific">Panagrolaimus davidi</name>
    <dbReference type="NCBI Taxonomy" id="227884"/>
    <lineage>
        <taxon>Eukaryota</taxon>
        <taxon>Metazoa</taxon>
        <taxon>Ecdysozoa</taxon>
        <taxon>Nematoda</taxon>
        <taxon>Chromadorea</taxon>
        <taxon>Rhabditida</taxon>
        <taxon>Tylenchina</taxon>
        <taxon>Panagrolaimomorpha</taxon>
        <taxon>Panagrolaimoidea</taxon>
        <taxon>Panagrolaimidae</taxon>
        <taxon>Panagrolaimus</taxon>
    </lineage>
</organism>
<dbReference type="WBParaSite" id="PDA_v2.g14967.t1">
    <property type="protein sequence ID" value="PDA_v2.g14967.t1"/>
    <property type="gene ID" value="PDA_v2.g14967"/>
</dbReference>
<name>A0A914PA76_9BILA</name>
<dbReference type="AlphaFoldDB" id="A0A914PA76"/>
<dbReference type="PROSITE" id="PS51186">
    <property type="entry name" value="GNAT"/>
    <property type="match status" value="1"/>
</dbReference>
<proteinExistence type="predicted"/>
<evidence type="ECO:0000313" key="3">
    <source>
        <dbReference type="WBParaSite" id="PDA_v2.g14967.t1"/>
    </source>
</evidence>
<feature type="domain" description="N-acetyltransferase" evidence="1">
    <location>
        <begin position="1"/>
        <end position="173"/>
    </location>
</feature>
<accession>A0A914PA76</accession>
<evidence type="ECO:0000313" key="2">
    <source>
        <dbReference type="Proteomes" id="UP000887578"/>
    </source>
</evidence>
<sequence>MLLYEYFQESAITKAVEAEESYYLEICETSLKSRLSILAFLGEKCIGFVLNYIRRRQSYVPTKKFATKGYGNPKINKITVLMDEIKRNYSYFIPNCKKLFVLRILFVQPFFQGKGIATKLTKKSTEIARENGCDSIMATSSNVKSAHIFTKFGFQCVREIPYTSFQENGQTFLQSFGDGNDSVRLMILKLL</sequence>
<dbReference type="InterPro" id="IPR016181">
    <property type="entry name" value="Acyl_CoA_acyltransferase"/>
</dbReference>
<dbReference type="PANTHER" id="PTHR20905:SF1">
    <property type="entry name" value="AT07410P-RELATED"/>
    <property type="match status" value="1"/>
</dbReference>
<dbReference type="Pfam" id="PF00583">
    <property type="entry name" value="Acetyltransf_1"/>
    <property type="match status" value="1"/>
</dbReference>
<dbReference type="SUPFAM" id="SSF55729">
    <property type="entry name" value="Acyl-CoA N-acyltransferases (Nat)"/>
    <property type="match status" value="1"/>
</dbReference>
<dbReference type="PANTHER" id="PTHR20905">
    <property type="entry name" value="N-ACETYLTRANSFERASE-RELATED"/>
    <property type="match status" value="1"/>
</dbReference>
<dbReference type="CDD" id="cd04301">
    <property type="entry name" value="NAT_SF"/>
    <property type="match status" value="1"/>
</dbReference>
<protein>
    <submittedName>
        <fullName evidence="3">N-acetyltransferase domain-containing protein</fullName>
    </submittedName>
</protein>